<dbReference type="OrthoDB" id="9838182at2"/>
<dbReference type="RefSeq" id="WP_136778535.1">
    <property type="nucleotide sequence ID" value="NZ_SUPK01000007.1"/>
</dbReference>
<sequence>MEIRFKKSFVLAGVIILLFVLWFSWMSISSHKTAKMEDKMQSLLASGLQIAAMDSPRVKVNNDGGFYGPDLNNSHAIQNVYPRVYASILEGLQDSASPFCKVENLRMETDYISKLTAYSTVRFVVFLGVTKTISVTASIKAPRYKEITGLAEVGG</sequence>
<keyword evidence="2" id="KW-1185">Reference proteome</keyword>
<dbReference type="AlphaFoldDB" id="A0A4U0F860"/>
<dbReference type="EMBL" id="SUPK01000007">
    <property type="protein sequence ID" value="TJY40906.1"/>
    <property type="molecule type" value="Genomic_DNA"/>
</dbReference>
<protein>
    <submittedName>
        <fullName evidence="1">Uncharacterized protein</fullName>
    </submittedName>
</protein>
<organism evidence="1 2">
    <name type="scientific">Cohnella pontilimi</name>
    <dbReference type="NCBI Taxonomy" id="2564100"/>
    <lineage>
        <taxon>Bacteria</taxon>
        <taxon>Bacillati</taxon>
        <taxon>Bacillota</taxon>
        <taxon>Bacilli</taxon>
        <taxon>Bacillales</taxon>
        <taxon>Paenibacillaceae</taxon>
        <taxon>Cohnella</taxon>
    </lineage>
</organism>
<evidence type="ECO:0000313" key="1">
    <source>
        <dbReference type="EMBL" id="TJY40906.1"/>
    </source>
</evidence>
<reference evidence="1 2" key="1">
    <citation type="submission" date="2019-04" db="EMBL/GenBank/DDBJ databases">
        <title>Cohnella sp. nov., isolated from soil.</title>
        <authorList>
            <person name="Kim W."/>
        </authorList>
    </citation>
    <scope>NUCLEOTIDE SEQUENCE [LARGE SCALE GENOMIC DNA]</scope>
    <source>
        <strain evidence="1 2">CAU 1483</strain>
    </source>
</reference>
<gene>
    <name evidence="1" type="ORF">E5161_14405</name>
</gene>
<name>A0A4U0F860_9BACL</name>
<comment type="caution">
    <text evidence="1">The sequence shown here is derived from an EMBL/GenBank/DDBJ whole genome shotgun (WGS) entry which is preliminary data.</text>
</comment>
<dbReference type="Proteomes" id="UP000309673">
    <property type="component" value="Unassembled WGS sequence"/>
</dbReference>
<evidence type="ECO:0000313" key="2">
    <source>
        <dbReference type="Proteomes" id="UP000309673"/>
    </source>
</evidence>
<accession>A0A4U0F860</accession>
<proteinExistence type="predicted"/>